<proteinExistence type="predicted"/>
<dbReference type="SMART" id="SM00591">
    <property type="entry name" value="RWD"/>
    <property type="match status" value="1"/>
</dbReference>
<evidence type="ECO:0000313" key="8">
    <source>
        <dbReference type="Proteomes" id="UP001054945"/>
    </source>
</evidence>
<dbReference type="GO" id="GO:0005737">
    <property type="term" value="C:cytoplasm"/>
    <property type="evidence" value="ECO:0007669"/>
    <property type="project" value="UniProtKB-SubCell"/>
</dbReference>
<comment type="subcellular location">
    <subcellularLocation>
        <location evidence="2">Cytoplasm</location>
    </subcellularLocation>
    <subcellularLocation>
        <location evidence="1">Nucleus</location>
    </subcellularLocation>
</comment>
<evidence type="ECO:0000256" key="1">
    <source>
        <dbReference type="ARBA" id="ARBA00004123"/>
    </source>
</evidence>
<dbReference type="PROSITE" id="PS50908">
    <property type="entry name" value="RWD"/>
    <property type="match status" value="1"/>
</dbReference>
<protein>
    <recommendedName>
        <fullName evidence="3">RWD domain-containing protein 3</fullName>
    </recommendedName>
</protein>
<dbReference type="GO" id="GO:0005634">
    <property type="term" value="C:nucleus"/>
    <property type="evidence" value="ECO:0007669"/>
    <property type="project" value="UniProtKB-SubCell"/>
</dbReference>
<dbReference type="CDD" id="cd24164">
    <property type="entry name" value="RWDD3_C"/>
    <property type="match status" value="1"/>
</dbReference>
<dbReference type="AlphaFoldDB" id="A0AAV4UDI9"/>
<evidence type="ECO:0000256" key="3">
    <source>
        <dbReference type="ARBA" id="ARBA00015444"/>
    </source>
</evidence>
<dbReference type="PANTHER" id="PTHR15628:SF1">
    <property type="entry name" value="RWD DOMAIN-CONTAINING PROTEIN 3"/>
    <property type="match status" value="1"/>
</dbReference>
<organism evidence="7 8">
    <name type="scientific">Caerostris extrusa</name>
    <name type="common">Bark spider</name>
    <name type="synonym">Caerostris bankana</name>
    <dbReference type="NCBI Taxonomy" id="172846"/>
    <lineage>
        <taxon>Eukaryota</taxon>
        <taxon>Metazoa</taxon>
        <taxon>Ecdysozoa</taxon>
        <taxon>Arthropoda</taxon>
        <taxon>Chelicerata</taxon>
        <taxon>Arachnida</taxon>
        <taxon>Araneae</taxon>
        <taxon>Araneomorphae</taxon>
        <taxon>Entelegynae</taxon>
        <taxon>Araneoidea</taxon>
        <taxon>Araneidae</taxon>
        <taxon>Caerostris</taxon>
    </lineage>
</organism>
<keyword evidence="8" id="KW-1185">Reference proteome</keyword>
<evidence type="ECO:0000256" key="5">
    <source>
        <dbReference type="ARBA" id="ARBA00023242"/>
    </source>
</evidence>
<feature type="domain" description="RWD" evidence="6">
    <location>
        <begin position="7"/>
        <end position="104"/>
    </location>
</feature>
<dbReference type="InterPro" id="IPR006575">
    <property type="entry name" value="RWD_dom"/>
</dbReference>
<sequence>MEISFSDELECLKSSYDTREFMHFISSNSHILKFTVCDDDTCITFEIPENYPQVIPIISVSSTKISNAQKTLIENEIKCYAEGIIGSPIIMDLVIKFQEIFNSYLNKYVPSKMKTLESEDDYMAIIQIDHMRQKKRYLKTLVSWASDLNIVGSIIFCHKWIFLILQSSRENVKEFIIRHRTCCIDVDSAGKPCKERMSKIIFEGNVKKCFTSFSVEELLSFEDLEEYLKCRNLDIVYQDIFKPMLFKS</sequence>
<evidence type="ECO:0000313" key="7">
    <source>
        <dbReference type="EMBL" id="GIY55856.1"/>
    </source>
</evidence>
<dbReference type="EMBL" id="BPLR01012686">
    <property type="protein sequence ID" value="GIY55856.1"/>
    <property type="molecule type" value="Genomic_DNA"/>
</dbReference>
<dbReference type="GO" id="GO:1902073">
    <property type="term" value="P:positive regulation of hypoxia-inducible factor-1alpha signaling pathway"/>
    <property type="evidence" value="ECO:0007669"/>
    <property type="project" value="InterPro"/>
</dbReference>
<name>A0AAV4UDI9_CAEEX</name>
<reference evidence="7 8" key="1">
    <citation type="submission" date="2021-06" db="EMBL/GenBank/DDBJ databases">
        <title>Caerostris extrusa draft genome.</title>
        <authorList>
            <person name="Kono N."/>
            <person name="Arakawa K."/>
        </authorList>
    </citation>
    <scope>NUCLEOTIDE SEQUENCE [LARGE SCALE GENOMIC DNA]</scope>
</reference>
<keyword evidence="4" id="KW-0963">Cytoplasm</keyword>
<evidence type="ECO:0000256" key="2">
    <source>
        <dbReference type="ARBA" id="ARBA00004496"/>
    </source>
</evidence>
<gene>
    <name evidence="7" type="primary">rwdd3</name>
    <name evidence="7" type="ORF">CEXT_18451</name>
</gene>
<dbReference type="Gene3D" id="3.10.110.10">
    <property type="entry name" value="Ubiquitin Conjugating Enzyme"/>
    <property type="match status" value="1"/>
</dbReference>
<keyword evidence="5" id="KW-0539">Nucleus</keyword>
<comment type="caution">
    <text evidence="7">The sequence shown here is derived from an EMBL/GenBank/DDBJ whole genome shotgun (WGS) entry which is preliminary data.</text>
</comment>
<dbReference type="PANTHER" id="PTHR15628">
    <property type="entry name" value="RWD DOMAIN-CONTAINING PROTEIN 3"/>
    <property type="match status" value="1"/>
</dbReference>
<accession>A0AAV4UDI9</accession>
<dbReference type="InterPro" id="IPR016135">
    <property type="entry name" value="UBQ-conjugating_enzyme/RWD"/>
</dbReference>
<dbReference type="Proteomes" id="UP001054945">
    <property type="component" value="Unassembled WGS sequence"/>
</dbReference>
<dbReference type="SUPFAM" id="SSF54495">
    <property type="entry name" value="UBC-like"/>
    <property type="match status" value="1"/>
</dbReference>
<dbReference type="Pfam" id="PF05773">
    <property type="entry name" value="RWD"/>
    <property type="match status" value="1"/>
</dbReference>
<evidence type="ECO:0000256" key="4">
    <source>
        <dbReference type="ARBA" id="ARBA00022490"/>
    </source>
</evidence>
<dbReference type="GO" id="GO:0033235">
    <property type="term" value="P:positive regulation of protein sumoylation"/>
    <property type="evidence" value="ECO:0007669"/>
    <property type="project" value="InterPro"/>
</dbReference>
<dbReference type="InterPro" id="IPR038840">
    <property type="entry name" value="RWDD3"/>
</dbReference>
<evidence type="ECO:0000259" key="6">
    <source>
        <dbReference type="PROSITE" id="PS50908"/>
    </source>
</evidence>